<evidence type="ECO:0000313" key="12">
    <source>
        <dbReference type="EMBL" id="MEK0085319.1"/>
    </source>
</evidence>
<reference evidence="12 13" key="1">
    <citation type="submission" date="2024-01" db="EMBL/GenBank/DDBJ databases">
        <title>Multi-omics insights into the function and evolution of sodium benzoate biodegradation pathways in Benzoatithermus flavus gen. nov., sp. nov. from hot spring.</title>
        <authorList>
            <person name="Hu C.-J."/>
            <person name="Li W.-J."/>
        </authorList>
    </citation>
    <scope>NUCLEOTIDE SEQUENCE [LARGE SCALE GENOMIC DNA]</scope>
    <source>
        <strain evidence="12 13">SYSU G07066</strain>
    </source>
</reference>
<dbReference type="Pfam" id="PF05951">
    <property type="entry name" value="Peptidase_M15_2"/>
    <property type="match status" value="1"/>
</dbReference>
<gene>
    <name evidence="12" type="ORF">U1T56_19380</name>
</gene>
<evidence type="ECO:0000256" key="11">
    <source>
        <dbReference type="ARBA" id="ARBA00093666"/>
    </source>
</evidence>
<evidence type="ECO:0000256" key="3">
    <source>
        <dbReference type="ARBA" id="ARBA00022670"/>
    </source>
</evidence>
<name>A0ABU8XYC5_9PROT</name>
<keyword evidence="9" id="KW-0961">Cell wall biogenesis/degradation</keyword>
<sequence length="163" mass="18660">MLALLGLAPRQAEAARRERSLLLHHLHTGETLNAVYFADGRYLPEGLGAFTHHLRDWRVDRARPIDPELLDLLWALRQRLESKAPIQVVCGYRTPETNAMLRRRSEGVARNSLHMRAMAVDLRVPDRSLRSLRLAAISLRRGGVGYYPASDFVHVDTGRVRYW</sequence>
<protein>
    <recommendedName>
        <fullName evidence="11">Murein endopeptidase K</fullName>
    </recommendedName>
</protein>
<accession>A0ABU8XYC5</accession>
<keyword evidence="5" id="KW-0732">Signal</keyword>
<keyword evidence="6" id="KW-0378">Hydrolase</keyword>
<evidence type="ECO:0000256" key="8">
    <source>
        <dbReference type="ARBA" id="ARBA00023049"/>
    </source>
</evidence>
<keyword evidence="8" id="KW-0482">Metalloprotease</keyword>
<dbReference type="InterPro" id="IPR010275">
    <property type="entry name" value="MepK"/>
</dbReference>
<dbReference type="Proteomes" id="UP001375743">
    <property type="component" value="Unassembled WGS sequence"/>
</dbReference>
<dbReference type="CDD" id="cd14844">
    <property type="entry name" value="Zn-DD-carboxypeptidase_like"/>
    <property type="match status" value="1"/>
</dbReference>
<keyword evidence="7" id="KW-0862">Zinc</keyword>
<evidence type="ECO:0000256" key="7">
    <source>
        <dbReference type="ARBA" id="ARBA00022833"/>
    </source>
</evidence>
<evidence type="ECO:0000256" key="1">
    <source>
        <dbReference type="ARBA" id="ARBA00001947"/>
    </source>
</evidence>
<dbReference type="PANTHER" id="PTHR37425:SF1">
    <property type="entry name" value="OUTER MEMBRANE PROTEIN"/>
    <property type="match status" value="1"/>
</dbReference>
<comment type="similarity">
    <text evidence="10">Belongs to the peptidase M15 family.</text>
</comment>
<evidence type="ECO:0000256" key="10">
    <source>
        <dbReference type="ARBA" id="ARBA00093448"/>
    </source>
</evidence>
<evidence type="ECO:0000256" key="6">
    <source>
        <dbReference type="ARBA" id="ARBA00022801"/>
    </source>
</evidence>
<dbReference type="EMBL" id="JBBLZC010000025">
    <property type="protein sequence ID" value="MEK0085319.1"/>
    <property type="molecule type" value="Genomic_DNA"/>
</dbReference>
<evidence type="ECO:0000256" key="4">
    <source>
        <dbReference type="ARBA" id="ARBA00022723"/>
    </source>
</evidence>
<comment type="cofactor">
    <cofactor evidence="1">
        <name>Zn(2+)</name>
        <dbReference type="ChEBI" id="CHEBI:29105"/>
    </cofactor>
</comment>
<dbReference type="PANTHER" id="PTHR37425">
    <property type="match status" value="1"/>
</dbReference>
<dbReference type="SUPFAM" id="SSF55166">
    <property type="entry name" value="Hedgehog/DD-peptidase"/>
    <property type="match status" value="1"/>
</dbReference>
<evidence type="ECO:0000256" key="9">
    <source>
        <dbReference type="ARBA" id="ARBA00023316"/>
    </source>
</evidence>
<evidence type="ECO:0000256" key="5">
    <source>
        <dbReference type="ARBA" id="ARBA00022729"/>
    </source>
</evidence>
<keyword evidence="4" id="KW-0479">Metal-binding</keyword>
<comment type="pathway">
    <text evidence="2">Cell wall biogenesis; cell wall polysaccharide biosynthesis.</text>
</comment>
<comment type="caution">
    <text evidence="12">The sequence shown here is derived from an EMBL/GenBank/DDBJ whole genome shotgun (WGS) entry which is preliminary data.</text>
</comment>
<keyword evidence="13" id="KW-1185">Reference proteome</keyword>
<dbReference type="Gene3D" id="3.30.1380.10">
    <property type="match status" value="1"/>
</dbReference>
<organism evidence="12 13">
    <name type="scientific">Benzoatithermus flavus</name>
    <dbReference type="NCBI Taxonomy" id="3108223"/>
    <lineage>
        <taxon>Bacteria</taxon>
        <taxon>Pseudomonadati</taxon>
        <taxon>Pseudomonadota</taxon>
        <taxon>Alphaproteobacteria</taxon>
        <taxon>Geminicoccales</taxon>
        <taxon>Geminicoccaceae</taxon>
        <taxon>Benzoatithermus</taxon>
    </lineage>
</organism>
<evidence type="ECO:0000256" key="2">
    <source>
        <dbReference type="ARBA" id="ARBA00004776"/>
    </source>
</evidence>
<evidence type="ECO:0000313" key="13">
    <source>
        <dbReference type="Proteomes" id="UP001375743"/>
    </source>
</evidence>
<dbReference type="InterPro" id="IPR009045">
    <property type="entry name" value="Zn_M74/Hedgehog-like"/>
</dbReference>
<keyword evidence="3" id="KW-0645">Protease</keyword>
<proteinExistence type="inferred from homology"/>